<dbReference type="KEGG" id="cmp:Cha6605_5850"/>
<dbReference type="eggNOG" id="ENOG502ZBJ3">
    <property type="taxonomic scope" value="Bacteria"/>
</dbReference>
<organism evidence="2 3">
    <name type="scientific">Chamaesiphon minutus (strain ATCC 27169 / PCC 6605)</name>
    <dbReference type="NCBI Taxonomy" id="1173020"/>
    <lineage>
        <taxon>Bacteria</taxon>
        <taxon>Bacillati</taxon>
        <taxon>Cyanobacteriota</taxon>
        <taxon>Cyanophyceae</taxon>
        <taxon>Gomontiellales</taxon>
        <taxon>Chamaesiphonaceae</taxon>
        <taxon>Chamaesiphon</taxon>
    </lineage>
</organism>
<proteinExistence type="predicted"/>
<dbReference type="PANTHER" id="PTHR35551:SF1">
    <property type="entry name" value="ACCLIMATION OF PHOTOSYNTHESIS TO ENVIRONMENT"/>
    <property type="match status" value="1"/>
</dbReference>
<dbReference type="PANTHER" id="PTHR35551">
    <property type="match status" value="1"/>
</dbReference>
<dbReference type="AlphaFoldDB" id="K9UQH1"/>
<dbReference type="Proteomes" id="UP000010366">
    <property type="component" value="Chromosome"/>
</dbReference>
<feature type="transmembrane region" description="Helical" evidence="1">
    <location>
        <begin position="33"/>
        <end position="51"/>
    </location>
</feature>
<sequence>MFGQIPLSLILINVGGLLALIGFFSYAIDNPTFNLIGFFYGVPLLLGGLALKSAELEPVPFTQFTSANLVKLREEQATPTLNQIRKDVTRYRYGQEAHLDLALEKLGLAPSDDDRPVLKGLKESEIDGAYALTLQFYSPFMTLDVWEEKREKIARFFGPGIDAKIEPDLENEEINVSLIVDRATERVTSPV</sequence>
<name>K9UQH1_CHAP6</name>
<feature type="transmembrane region" description="Helical" evidence="1">
    <location>
        <begin position="7"/>
        <end position="27"/>
    </location>
</feature>
<keyword evidence="1" id="KW-0472">Membrane</keyword>
<protein>
    <recommendedName>
        <fullName evidence="4">DUF2854 domain-containing protein</fullName>
    </recommendedName>
</protein>
<gene>
    <name evidence="2" type="ORF">Cha6605_5850</name>
</gene>
<evidence type="ECO:0000313" key="2">
    <source>
        <dbReference type="EMBL" id="AFY96701.1"/>
    </source>
</evidence>
<dbReference type="STRING" id="1173020.Cha6605_5850"/>
<accession>K9UQH1</accession>
<reference evidence="2 3" key="1">
    <citation type="submission" date="2012-05" db="EMBL/GenBank/DDBJ databases">
        <title>Finished chromosome of genome of Chamaesiphon sp. PCC 6605.</title>
        <authorList>
            <consortium name="US DOE Joint Genome Institute"/>
            <person name="Gugger M."/>
            <person name="Coursin T."/>
            <person name="Rippka R."/>
            <person name="Tandeau De Marsac N."/>
            <person name="Huntemann M."/>
            <person name="Wei C.-L."/>
            <person name="Han J."/>
            <person name="Detter J.C."/>
            <person name="Han C."/>
            <person name="Tapia R."/>
            <person name="Chen A."/>
            <person name="Kyrpides N."/>
            <person name="Mavromatis K."/>
            <person name="Markowitz V."/>
            <person name="Szeto E."/>
            <person name="Ivanova N."/>
            <person name="Pagani I."/>
            <person name="Pati A."/>
            <person name="Goodwin L."/>
            <person name="Nordberg H.P."/>
            <person name="Cantor M.N."/>
            <person name="Hua S.X."/>
            <person name="Woyke T."/>
            <person name="Kerfeld C.A."/>
        </authorList>
    </citation>
    <scope>NUCLEOTIDE SEQUENCE [LARGE SCALE GENOMIC DNA]</scope>
    <source>
        <strain evidence="3">ATCC 27169 / PCC 6605</strain>
    </source>
</reference>
<dbReference type="EMBL" id="CP003600">
    <property type="protein sequence ID" value="AFY96701.1"/>
    <property type="molecule type" value="Genomic_DNA"/>
</dbReference>
<dbReference type="PATRIC" id="fig|1173020.3.peg.6730"/>
<keyword evidence="3" id="KW-1185">Reference proteome</keyword>
<dbReference type="OrthoDB" id="542452at2"/>
<evidence type="ECO:0000256" key="1">
    <source>
        <dbReference type="SAM" id="Phobius"/>
    </source>
</evidence>
<evidence type="ECO:0000313" key="3">
    <source>
        <dbReference type="Proteomes" id="UP000010366"/>
    </source>
</evidence>
<dbReference type="RefSeq" id="WP_015162776.1">
    <property type="nucleotide sequence ID" value="NC_019697.1"/>
</dbReference>
<evidence type="ECO:0008006" key="4">
    <source>
        <dbReference type="Google" id="ProtNLM"/>
    </source>
</evidence>
<dbReference type="InterPro" id="IPR021275">
    <property type="entry name" value="DUF2854"/>
</dbReference>
<dbReference type="Pfam" id="PF11016">
    <property type="entry name" value="DUF2854"/>
    <property type="match status" value="1"/>
</dbReference>
<dbReference type="HOGENOM" id="CLU_071178_3_0_3"/>
<keyword evidence="1" id="KW-1133">Transmembrane helix</keyword>
<keyword evidence="1" id="KW-0812">Transmembrane</keyword>